<evidence type="ECO:0000313" key="9">
    <source>
        <dbReference type="Proteomes" id="UP000789831"/>
    </source>
</evidence>
<evidence type="ECO:0000256" key="1">
    <source>
        <dbReference type="ARBA" id="ARBA00022722"/>
    </source>
</evidence>
<dbReference type="AlphaFoldDB" id="A0A9N9CU15"/>
<organism evidence="8 9">
    <name type="scientific">Ambispora gerdemannii</name>
    <dbReference type="NCBI Taxonomy" id="144530"/>
    <lineage>
        <taxon>Eukaryota</taxon>
        <taxon>Fungi</taxon>
        <taxon>Fungi incertae sedis</taxon>
        <taxon>Mucoromycota</taxon>
        <taxon>Glomeromycotina</taxon>
        <taxon>Glomeromycetes</taxon>
        <taxon>Archaeosporales</taxon>
        <taxon>Ambisporaceae</taxon>
        <taxon>Ambispora</taxon>
    </lineage>
</organism>
<dbReference type="GO" id="GO:0004525">
    <property type="term" value="F:ribonuclease III activity"/>
    <property type="evidence" value="ECO:0007669"/>
    <property type="project" value="InterPro"/>
</dbReference>
<dbReference type="PROSITE" id="PS50137">
    <property type="entry name" value="DS_RBD"/>
    <property type="match status" value="1"/>
</dbReference>
<reference evidence="8" key="1">
    <citation type="submission" date="2021-06" db="EMBL/GenBank/DDBJ databases">
        <authorList>
            <person name="Kallberg Y."/>
            <person name="Tangrot J."/>
            <person name="Rosling A."/>
        </authorList>
    </citation>
    <scope>NUCLEOTIDE SEQUENCE</scope>
    <source>
        <strain evidence="8">MT106</strain>
    </source>
</reference>
<evidence type="ECO:0000256" key="5">
    <source>
        <dbReference type="PROSITE-ProRule" id="PRU00266"/>
    </source>
</evidence>
<evidence type="ECO:0000256" key="2">
    <source>
        <dbReference type="ARBA" id="ARBA00022759"/>
    </source>
</evidence>
<keyword evidence="9" id="KW-1185">Reference proteome</keyword>
<dbReference type="Gene3D" id="1.10.1520.10">
    <property type="entry name" value="Ribonuclease III domain"/>
    <property type="match status" value="1"/>
</dbReference>
<dbReference type="CDD" id="cd00593">
    <property type="entry name" value="RIBOc"/>
    <property type="match status" value="1"/>
</dbReference>
<evidence type="ECO:0000259" key="6">
    <source>
        <dbReference type="PROSITE" id="PS50137"/>
    </source>
</evidence>
<dbReference type="PANTHER" id="PTHR11207:SF0">
    <property type="entry name" value="RIBONUCLEASE 3"/>
    <property type="match status" value="1"/>
</dbReference>
<evidence type="ECO:0000259" key="7">
    <source>
        <dbReference type="PROSITE" id="PS50142"/>
    </source>
</evidence>
<comment type="caution">
    <text evidence="8">The sequence shown here is derived from an EMBL/GenBank/DDBJ whole genome shotgun (WGS) entry which is preliminary data.</text>
</comment>
<feature type="domain" description="DRBM" evidence="6">
    <location>
        <begin position="69"/>
        <end position="138"/>
    </location>
</feature>
<dbReference type="CDD" id="cd10845">
    <property type="entry name" value="DSRM_RNAse_III_family"/>
    <property type="match status" value="1"/>
</dbReference>
<keyword evidence="1" id="KW-0540">Nuclease</keyword>
<dbReference type="GO" id="GO:0006396">
    <property type="term" value="P:RNA processing"/>
    <property type="evidence" value="ECO:0007669"/>
    <property type="project" value="InterPro"/>
</dbReference>
<feature type="domain" description="RNase III" evidence="7">
    <location>
        <begin position="1"/>
        <end position="61"/>
    </location>
</feature>
<dbReference type="Gene3D" id="3.30.160.20">
    <property type="match status" value="1"/>
</dbReference>
<dbReference type="InterPro" id="IPR014720">
    <property type="entry name" value="dsRBD_dom"/>
</dbReference>
<dbReference type="PANTHER" id="PTHR11207">
    <property type="entry name" value="RIBONUCLEASE III"/>
    <property type="match status" value="1"/>
</dbReference>
<dbReference type="PROSITE" id="PS50142">
    <property type="entry name" value="RNASE_3_2"/>
    <property type="match status" value="1"/>
</dbReference>
<dbReference type="GO" id="GO:0010468">
    <property type="term" value="P:regulation of gene expression"/>
    <property type="evidence" value="ECO:0007669"/>
    <property type="project" value="TreeGrafter"/>
</dbReference>
<dbReference type="InterPro" id="IPR000999">
    <property type="entry name" value="RNase_III_dom"/>
</dbReference>
<dbReference type="Proteomes" id="UP000789831">
    <property type="component" value="Unassembled WGS sequence"/>
</dbReference>
<keyword evidence="4 5" id="KW-0694">RNA-binding</keyword>
<gene>
    <name evidence="8" type="ORF">AGERDE_LOCUS9593</name>
</gene>
<dbReference type="SUPFAM" id="SSF69065">
    <property type="entry name" value="RNase III domain-like"/>
    <property type="match status" value="1"/>
</dbReference>
<name>A0A9N9CU15_9GLOM</name>
<dbReference type="InterPro" id="IPR036389">
    <property type="entry name" value="RNase_III_sf"/>
</dbReference>
<dbReference type="OrthoDB" id="2392202at2759"/>
<keyword evidence="3" id="KW-0378">Hydrolase</keyword>
<sequence>MSKLKQLMVQESTLAHLSKEIGLGEFLQLGTGERKNHGADKESILADIFESFVAALYLEKGGKENMIWDYKSQLQEYCQAQKNRVSYELKRTIRVGHQQSFIMEVSDEQRTFRESGKGRSKKEAEQQAAAKVIKKLGISREEGDK</sequence>
<keyword evidence="2" id="KW-0255">Endonuclease</keyword>
<evidence type="ECO:0000313" key="8">
    <source>
        <dbReference type="EMBL" id="CAG8611065.1"/>
    </source>
</evidence>
<dbReference type="GO" id="GO:0003725">
    <property type="term" value="F:double-stranded RNA binding"/>
    <property type="evidence" value="ECO:0007669"/>
    <property type="project" value="TreeGrafter"/>
</dbReference>
<dbReference type="SMART" id="SM00358">
    <property type="entry name" value="DSRM"/>
    <property type="match status" value="1"/>
</dbReference>
<evidence type="ECO:0000256" key="4">
    <source>
        <dbReference type="ARBA" id="ARBA00022884"/>
    </source>
</evidence>
<dbReference type="EMBL" id="CAJVPL010002463">
    <property type="protein sequence ID" value="CAG8611065.1"/>
    <property type="molecule type" value="Genomic_DNA"/>
</dbReference>
<dbReference type="SUPFAM" id="SSF54768">
    <property type="entry name" value="dsRNA-binding domain-like"/>
    <property type="match status" value="1"/>
</dbReference>
<protein>
    <submittedName>
        <fullName evidence="8">4114_t:CDS:1</fullName>
    </submittedName>
</protein>
<dbReference type="Pfam" id="PF00035">
    <property type="entry name" value="dsrm"/>
    <property type="match status" value="1"/>
</dbReference>
<dbReference type="Pfam" id="PF14622">
    <property type="entry name" value="Ribonucleas_3_3"/>
    <property type="match status" value="1"/>
</dbReference>
<accession>A0A9N9CU15</accession>
<proteinExistence type="predicted"/>
<evidence type="ECO:0000256" key="3">
    <source>
        <dbReference type="ARBA" id="ARBA00022801"/>
    </source>
</evidence>